<keyword evidence="4" id="KW-1185">Reference proteome</keyword>
<evidence type="ECO:0000256" key="1">
    <source>
        <dbReference type="SAM" id="Coils"/>
    </source>
</evidence>
<feature type="coiled-coil region" evidence="1">
    <location>
        <begin position="175"/>
        <end position="202"/>
    </location>
</feature>
<feature type="region of interest" description="Disordered" evidence="2">
    <location>
        <begin position="1"/>
        <end position="90"/>
    </location>
</feature>
<evidence type="ECO:0008006" key="5">
    <source>
        <dbReference type="Google" id="ProtNLM"/>
    </source>
</evidence>
<name>A0A1H9W2M2_9PSEU</name>
<feature type="compositionally biased region" description="Low complexity" evidence="2">
    <location>
        <begin position="69"/>
        <end position="81"/>
    </location>
</feature>
<sequence>MRAGNWGRETLQRPYCIGPANGGAPVAGTGVRWEEPAMSEQDSTPQAVAETAPVEGAAEGGVEQTPKETAAQATPPAVPVASDHPDRWGRVDADGTVYVKTEDGERAVGSWQAGEPVEGLAHFARRFDDLRTEVELLVSRLASGAGDPKHALTSAKHVKEQLAEAAVVGDLKALAARVEHVLERAEAGMEKAKEAKEAARAQSVARKQALVDEAESIANESTQWKVAGDRLRAILDEWKTIRGVDRKTDEQLWRRFSKARDAFNRRRGSHFADLDRQRSVAKSSKQALVEEAEKLVDSDDWGPTAGRYKELMVEWKAAGRAPKEADDALWQRFRAAQDAFFQKRSEAFSERDAEFSANAKLKEELLAEAETIDPSTDLEAARNHLYKIQERWDAIGKVPRERIRELEGKLRAIEERVRGAVDAQWRRSDPEAEARVAQFRERVEQFEAQAAKARAAGDKRRTEQAEAQAAQWREWLAAAEQALATR</sequence>
<dbReference type="Pfam" id="PF03993">
    <property type="entry name" value="DUF349"/>
    <property type="match status" value="3"/>
</dbReference>
<evidence type="ECO:0000313" key="4">
    <source>
        <dbReference type="Proteomes" id="UP000199503"/>
    </source>
</evidence>
<dbReference type="Proteomes" id="UP000199503">
    <property type="component" value="Unassembled WGS sequence"/>
</dbReference>
<dbReference type="STRING" id="65499.SAMN04488000_120109"/>
<protein>
    <recommendedName>
        <fullName evidence="5">DUF349 domain-containing protein</fullName>
    </recommendedName>
</protein>
<evidence type="ECO:0000313" key="3">
    <source>
        <dbReference type="EMBL" id="SES28155.1"/>
    </source>
</evidence>
<accession>A0A1H9W2M2</accession>
<organism evidence="3 4">
    <name type="scientific">Lentzea albida</name>
    <dbReference type="NCBI Taxonomy" id="65499"/>
    <lineage>
        <taxon>Bacteria</taxon>
        <taxon>Bacillati</taxon>
        <taxon>Actinomycetota</taxon>
        <taxon>Actinomycetes</taxon>
        <taxon>Pseudonocardiales</taxon>
        <taxon>Pseudonocardiaceae</taxon>
        <taxon>Lentzea</taxon>
    </lineage>
</organism>
<keyword evidence="1" id="KW-0175">Coiled coil</keyword>
<dbReference type="AlphaFoldDB" id="A0A1H9W2M2"/>
<feature type="coiled-coil region" evidence="1">
    <location>
        <begin position="403"/>
        <end position="456"/>
    </location>
</feature>
<proteinExistence type="predicted"/>
<reference evidence="4" key="1">
    <citation type="submission" date="2016-10" db="EMBL/GenBank/DDBJ databases">
        <authorList>
            <person name="Varghese N."/>
            <person name="Submissions S."/>
        </authorList>
    </citation>
    <scope>NUCLEOTIDE SEQUENCE [LARGE SCALE GENOMIC DNA]</scope>
    <source>
        <strain evidence="4">DSM 44437</strain>
    </source>
</reference>
<dbReference type="EMBL" id="FOFV01000020">
    <property type="protein sequence ID" value="SES28155.1"/>
    <property type="molecule type" value="Genomic_DNA"/>
</dbReference>
<gene>
    <name evidence="3" type="ORF">SAMN04488000_120109</name>
</gene>
<evidence type="ECO:0000256" key="2">
    <source>
        <dbReference type="SAM" id="MobiDB-lite"/>
    </source>
</evidence>
<dbReference type="InterPro" id="IPR007139">
    <property type="entry name" value="DUF349"/>
</dbReference>